<protein>
    <recommendedName>
        <fullName evidence="2">B box-type domain-containing protein</fullName>
    </recommendedName>
</protein>
<dbReference type="AlphaFoldDB" id="A0A9D4JAW7"/>
<reference evidence="3" key="1">
    <citation type="journal article" date="2019" name="bioRxiv">
        <title>The Genome of the Zebra Mussel, Dreissena polymorpha: A Resource for Invasive Species Research.</title>
        <authorList>
            <person name="McCartney M.A."/>
            <person name="Auch B."/>
            <person name="Kono T."/>
            <person name="Mallez S."/>
            <person name="Zhang Y."/>
            <person name="Obille A."/>
            <person name="Becker A."/>
            <person name="Abrahante J.E."/>
            <person name="Garbe J."/>
            <person name="Badalamenti J.P."/>
            <person name="Herman A."/>
            <person name="Mangelson H."/>
            <person name="Liachko I."/>
            <person name="Sullivan S."/>
            <person name="Sone E.D."/>
            <person name="Koren S."/>
            <person name="Silverstein K.A.T."/>
            <person name="Beckman K.B."/>
            <person name="Gohl D.M."/>
        </authorList>
    </citation>
    <scope>NUCLEOTIDE SEQUENCE</scope>
    <source>
        <strain evidence="3">Duluth1</strain>
        <tissue evidence="3">Whole animal</tissue>
    </source>
</reference>
<keyword evidence="1" id="KW-0862">Zinc</keyword>
<name>A0A9D4JAW7_DREPO</name>
<dbReference type="Proteomes" id="UP000828390">
    <property type="component" value="Unassembled WGS sequence"/>
</dbReference>
<evidence type="ECO:0000313" key="4">
    <source>
        <dbReference type="Proteomes" id="UP000828390"/>
    </source>
</evidence>
<dbReference type="PANTHER" id="PTHR25462">
    <property type="entry name" value="BONUS, ISOFORM C-RELATED"/>
    <property type="match status" value="1"/>
</dbReference>
<comment type="caution">
    <text evidence="3">The sequence shown here is derived from an EMBL/GenBank/DDBJ whole genome shotgun (WGS) entry which is preliminary data.</text>
</comment>
<dbReference type="PROSITE" id="PS50119">
    <property type="entry name" value="ZF_BBOX"/>
    <property type="match status" value="1"/>
</dbReference>
<feature type="domain" description="B box-type" evidence="2">
    <location>
        <begin position="30"/>
        <end position="71"/>
    </location>
</feature>
<dbReference type="InterPro" id="IPR000315">
    <property type="entry name" value="Znf_B-box"/>
</dbReference>
<keyword evidence="4" id="KW-1185">Reference proteome</keyword>
<gene>
    <name evidence="3" type="ORF">DPMN_156488</name>
</gene>
<dbReference type="CDD" id="cd19756">
    <property type="entry name" value="Bbox2"/>
    <property type="match status" value="1"/>
</dbReference>
<reference evidence="3" key="2">
    <citation type="submission" date="2020-11" db="EMBL/GenBank/DDBJ databases">
        <authorList>
            <person name="McCartney M.A."/>
            <person name="Auch B."/>
            <person name="Kono T."/>
            <person name="Mallez S."/>
            <person name="Becker A."/>
            <person name="Gohl D.M."/>
            <person name="Silverstein K.A.T."/>
            <person name="Koren S."/>
            <person name="Bechman K.B."/>
            <person name="Herman A."/>
            <person name="Abrahante J.E."/>
            <person name="Garbe J."/>
        </authorList>
    </citation>
    <scope>NUCLEOTIDE SEQUENCE</scope>
    <source>
        <strain evidence="3">Duluth1</strain>
        <tissue evidence="3">Whole animal</tissue>
    </source>
</reference>
<evidence type="ECO:0000313" key="3">
    <source>
        <dbReference type="EMBL" id="KAH3802804.1"/>
    </source>
</evidence>
<dbReference type="InterPro" id="IPR047153">
    <property type="entry name" value="TRIM45/56/19-like"/>
</dbReference>
<evidence type="ECO:0000259" key="2">
    <source>
        <dbReference type="PROSITE" id="PS50119"/>
    </source>
</evidence>
<keyword evidence="1" id="KW-0863">Zinc-finger</keyword>
<sequence>MNHFVIKVSKHHTLCDIADVPPEEIKELLKSLLACPNHEKEEVVYLCKDHDMTCCNKCAMADHRKCEVVKVLSDILNDIKEDCSGLKTVLHDFQQQGERLLEHERNHEELVFEIENQALASLQTIKQKLLDIYAQLENEVLSSIADKKKVIGEKIKTNNEKARQFLNDIEQQSTYVEQVEKFGTNEHVVLLQRQLEKISVCRLKSTVGELEKSRSKSSFKCVEDTSFDRLLLEVKNSLRIEDCTCDVSEKGSDTDNSHYKPYTERITQLQCTKDLSTIPLFDKEKRPDPRSCIWIEKYIVISLHEVNALLVIEEDTERIWCLPSSDPTNVSDRRLSSVTVYPVTKYMYTDECLPDEPTRQADEFPRRRRGRLVPS</sequence>
<dbReference type="SUPFAM" id="SSF57845">
    <property type="entry name" value="B-box zinc-binding domain"/>
    <property type="match status" value="1"/>
</dbReference>
<dbReference type="PANTHER" id="PTHR25462:SF296">
    <property type="entry name" value="MEIOTIC P26, ISOFORM F"/>
    <property type="match status" value="1"/>
</dbReference>
<dbReference type="EMBL" id="JAIWYP010000007">
    <property type="protein sequence ID" value="KAH3802804.1"/>
    <property type="molecule type" value="Genomic_DNA"/>
</dbReference>
<proteinExistence type="predicted"/>
<evidence type="ECO:0000256" key="1">
    <source>
        <dbReference type="PROSITE-ProRule" id="PRU00024"/>
    </source>
</evidence>
<keyword evidence="1" id="KW-0479">Metal-binding</keyword>
<accession>A0A9D4JAW7</accession>
<dbReference type="GO" id="GO:0008270">
    <property type="term" value="F:zinc ion binding"/>
    <property type="evidence" value="ECO:0007669"/>
    <property type="project" value="UniProtKB-KW"/>
</dbReference>
<organism evidence="3 4">
    <name type="scientific">Dreissena polymorpha</name>
    <name type="common">Zebra mussel</name>
    <name type="synonym">Mytilus polymorpha</name>
    <dbReference type="NCBI Taxonomy" id="45954"/>
    <lineage>
        <taxon>Eukaryota</taxon>
        <taxon>Metazoa</taxon>
        <taxon>Spiralia</taxon>
        <taxon>Lophotrochozoa</taxon>
        <taxon>Mollusca</taxon>
        <taxon>Bivalvia</taxon>
        <taxon>Autobranchia</taxon>
        <taxon>Heteroconchia</taxon>
        <taxon>Euheterodonta</taxon>
        <taxon>Imparidentia</taxon>
        <taxon>Neoheterodontei</taxon>
        <taxon>Myida</taxon>
        <taxon>Dreissenoidea</taxon>
        <taxon>Dreissenidae</taxon>
        <taxon>Dreissena</taxon>
    </lineage>
</organism>